<gene>
    <name evidence="2" type="ORF">BECKFW1821A_GA0114235_108811</name>
    <name evidence="1" type="ORF">BECKFW1821B_GA0114236_10151</name>
</gene>
<sequence>MTNDKKETFSDFDFADALEFLDLFPYRKWQPEIAPVPPSDLLKGNLKRNARSRPVPTNGNIACSWSLCFWKRWKITT</sequence>
<dbReference type="EMBL" id="CAADFD010000015">
    <property type="protein sequence ID" value="VFJ53438.1"/>
    <property type="molecule type" value="Genomic_DNA"/>
</dbReference>
<proteinExistence type="predicted"/>
<protein>
    <submittedName>
        <fullName evidence="2">Uncharacterized protein</fullName>
    </submittedName>
</protein>
<evidence type="ECO:0000313" key="2">
    <source>
        <dbReference type="EMBL" id="VFJ59109.1"/>
    </source>
</evidence>
<evidence type="ECO:0000313" key="1">
    <source>
        <dbReference type="EMBL" id="VFJ53438.1"/>
    </source>
</evidence>
<reference evidence="2" key="1">
    <citation type="submission" date="2019-02" db="EMBL/GenBank/DDBJ databases">
        <authorList>
            <person name="Gruber-Vodicka R. H."/>
            <person name="Seah K. B. B."/>
        </authorList>
    </citation>
    <scope>NUCLEOTIDE SEQUENCE</scope>
    <source>
        <strain evidence="1">BECK_BZ106</strain>
        <strain evidence="2">BECK_BZ15</strain>
    </source>
</reference>
<dbReference type="AlphaFoldDB" id="A0A450SYB3"/>
<organism evidence="2">
    <name type="scientific">Candidatus Kentrum sp. FW</name>
    <dbReference type="NCBI Taxonomy" id="2126338"/>
    <lineage>
        <taxon>Bacteria</taxon>
        <taxon>Pseudomonadati</taxon>
        <taxon>Pseudomonadota</taxon>
        <taxon>Gammaproteobacteria</taxon>
        <taxon>Candidatus Kentrum</taxon>
    </lineage>
</organism>
<name>A0A450SYB3_9GAMM</name>
<dbReference type="EMBL" id="CAADEW010000088">
    <property type="protein sequence ID" value="VFJ59109.1"/>
    <property type="molecule type" value="Genomic_DNA"/>
</dbReference>
<accession>A0A450SYB3</accession>